<dbReference type="InterPro" id="IPR036388">
    <property type="entry name" value="WH-like_DNA-bd_sf"/>
</dbReference>
<organism evidence="5 6">
    <name type="scientific">Siphonobacter aquaeclarae</name>
    <dbReference type="NCBI Taxonomy" id="563176"/>
    <lineage>
        <taxon>Bacteria</taxon>
        <taxon>Pseudomonadati</taxon>
        <taxon>Bacteroidota</taxon>
        <taxon>Cytophagia</taxon>
        <taxon>Cytophagales</taxon>
        <taxon>Cytophagaceae</taxon>
        <taxon>Siphonobacter</taxon>
    </lineage>
</organism>
<feature type="domain" description="HTH marR-type" evidence="4">
    <location>
        <begin position="12"/>
        <end position="145"/>
    </location>
</feature>
<dbReference type="PANTHER" id="PTHR33164:SF64">
    <property type="entry name" value="TRANSCRIPTIONAL REGULATOR SLYA"/>
    <property type="match status" value="1"/>
</dbReference>
<dbReference type="InterPro" id="IPR039422">
    <property type="entry name" value="MarR/SlyA-like"/>
</dbReference>
<dbReference type="AlphaFoldDB" id="A0A1G9IJX2"/>
<dbReference type="EMBL" id="FNGS01000001">
    <property type="protein sequence ID" value="SDL25539.1"/>
    <property type="molecule type" value="Genomic_DNA"/>
</dbReference>
<keyword evidence="3" id="KW-0804">Transcription</keyword>
<gene>
    <name evidence="5" type="ORF">SAMN04488090_0513</name>
</gene>
<dbReference type="PROSITE" id="PS50995">
    <property type="entry name" value="HTH_MARR_2"/>
    <property type="match status" value="1"/>
</dbReference>
<evidence type="ECO:0000256" key="2">
    <source>
        <dbReference type="ARBA" id="ARBA00023125"/>
    </source>
</evidence>
<evidence type="ECO:0000259" key="4">
    <source>
        <dbReference type="PROSITE" id="PS50995"/>
    </source>
</evidence>
<proteinExistence type="predicted"/>
<dbReference type="PANTHER" id="PTHR33164">
    <property type="entry name" value="TRANSCRIPTIONAL REGULATOR, MARR FAMILY"/>
    <property type="match status" value="1"/>
</dbReference>
<sequence>MNDTVFSFGKAEDSPGYLLWQVTTLWQREIKKRLDELNVTHSQYVLLASLLWLTGQERPVTQIDLSLHSKIDPMTTSTVLRTLEKKGWVQRAEHPTDTRAKTVVLTPAGIDLVRRAIPVVEQTDLSFFSATDVGELNRHLRKLIG</sequence>
<dbReference type="Gene3D" id="1.10.10.10">
    <property type="entry name" value="Winged helix-like DNA-binding domain superfamily/Winged helix DNA-binding domain"/>
    <property type="match status" value="1"/>
</dbReference>
<dbReference type="SMART" id="SM00347">
    <property type="entry name" value="HTH_MARR"/>
    <property type="match status" value="1"/>
</dbReference>
<accession>A0A1G9IJX2</accession>
<dbReference type="InterPro" id="IPR000835">
    <property type="entry name" value="HTH_MarR-typ"/>
</dbReference>
<dbReference type="GO" id="GO:0003700">
    <property type="term" value="F:DNA-binding transcription factor activity"/>
    <property type="evidence" value="ECO:0007669"/>
    <property type="project" value="InterPro"/>
</dbReference>
<evidence type="ECO:0000256" key="3">
    <source>
        <dbReference type="ARBA" id="ARBA00023163"/>
    </source>
</evidence>
<name>A0A1G9IJX2_9BACT</name>
<dbReference type="RefSeq" id="WP_218126576.1">
    <property type="nucleotide sequence ID" value="NZ_FNGS01000001.1"/>
</dbReference>
<dbReference type="Pfam" id="PF01047">
    <property type="entry name" value="MarR"/>
    <property type="match status" value="1"/>
</dbReference>
<reference evidence="5 6" key="1">
    <citation type="submission" date="2016-10" db="EMBL/GenBank/DDBJ databases">
        <authorList>
            <person name="de Groot N.N."/>
        </authorList>
    </citation>
    <scope>NUCLEOTIDE SEQUENCE [LARGE SCALE GENOMIC DNA]</scope>
    <source>
        <strain evidence="5 6">DSM 21668</strain>
    </source>
</reference>
<dbReference type="InterPro" id="IPR036390">
    <property type="entry name" value="WH_DNA-bd_sf"/>
</dbReference>
<evidence type="ECO:0000256" key="1">
    <source>
        <dbReference type="ARBA" id="ARBA00023015"/>
    </source>
</evidence>
<evidence type="ECO:0000313" key="5">
    <source>
        <dbReference type="EMBL" id="SDL25539.1"/>
    </source>
</evidence>
<keyword evidence="2" id="KW-0238">DNA-binding</keyword>
<dbReference type="Proteomes" id="UP000198901">
    <property type="component" value="Unassembled WGS sequence"/>
</dbReference>
<dbReference type="GO" id="GO:0003677">
    <property type="term" value="F:DNA binding"/>
    <property type="evidence" value="ECO:0007669"/>
    <property type="project" value="UniProtKB-KW"/>
</dbReference>
<dbReference type="GO" id="GO:0006950">
    <property type="term" value="P:response to stress"/>
    <property type="evidence" value="ECO:0007669"/>
    <property type="project" value="TreeGrafter"/>
</dbReference>
<keyword evidence="6" id="KW-1185">Reference proteome</keyword>
<evidence type="ECO:0000313" key="6">
    <source>
        <dbReference type="Proteomes" id="UP000198901"/>
    </source>
</evidence>
<protein>
    <submittedName>
        <fullName evidence="5">Transcriptional regulator, MarR family</fullName>
    </submittedName>
</protein>
<keyword evidence="1" id="KW-0805">Transcription regulation</keyword>
<dbReference type="SUPFAM" id="SSF46785">
    <property type="entry name" value="Winged helix' DNA-binding domain"/>
    <property type="match status" value="1"/>
</dbReference>